<dbReference type="InterPro" id="IPR017186">
    <property type="entry name" value="Lipase_autotranspt_EstA"/>
</dbReference>
<dbReference type="Proteomes" id="UP000324760">
    <property type="component" value="Chromosome"/>
</dbReference>
<keyword evidence="8" id="KW-1185">Reference proteome</keyword>
<dbReference type="InterPro" id="IPR036709">
    <property type="entry name" value="Autotransporte_beta_dom_sf"/>
</dbReference>
<dbReference type="PANTHER" id="PTHR45648">
    <property type="entry name" value="GDSL LIPASE/ACYLHYDROLASE FAMILY PROTEIN (AFU_ORTHOLOGUE AFUA_4G14700)"/>
    <property type="match status" value="1"/>
</dbReference>
<dbReference type="Pfam" id="PF03797">
    <property type="entry name" value="Autotransporter"/>
    <property type="match status" value="1"/>
</dbReference>
<feature type="active site" evidence="4">
    <location>
        <position position="284"/>
    </location>
</feature>
<accession>A0A5P1RAS8</accession>
<dbReference type="Gene3D" id="2.40.128.130">
    <property type="entry name" value="Autotransporter beta-domain"/>
    <property type="match status" value="1"/>
</dbReference>
<dbReference type="EMBL" id="CP043869">
    <property type="protein sequence ID" value="QEQ96718.1"/>
    <property type="molecule type" value="Genomic_DNA"/>
</dbReference>
<dbReference type="InterPro" id="IPR036514">
    <property type="entry name" value="SGNH_hydro_sf"/>
</dbReference>
<dbReference type="NCBIfam" id="TIGR01414">
    <property type="entry name" value="autotrans_barl"/>
    <property type="match status" value="1"/>
</dbReference>
<dbReference type="InterPro" id="IPR001087">
    <property type="entry name" value="GDSL"/>
</dbReference>
<dbReference type="AlphaFoldDB" id="A0A5P1RAS8"/>
<dbReference type="KEGG" id="ncu:F0U83_08305"/>
<dbReference type="InterPro" id="IPR051058">
    <property type="entry name" value="GDSL_Est/Lipase"/>
</dbReference>
<evidence type="ECO:0000256" key="5">
    <source>
        <dbReference type="SAM" id="SignalP"/>
    </source>
</evidence>
<sequence>MTHKKTLACLVGLLTLQNAHANEFSNTLFFGDSLTDSGSFLPILQANPSYNGAGKFTTNPGPVWSEVLAAEYGVALSPANQGGTNYAEGGARIIDQPGVGSFPATGATPILTQVQTYLAANGGKADPNALYSLWGGANDIFWIAGGQVATADISNYLTTTITGQVQAIGALRAAGAKYIIVPTLPDIGASPFGTSQGAAGAEGLTRLSKTYNDNLMQALRVNNISVITADMFTLLKEIQSQPNQYGFENVSLPVCGALSSLLCVEGEHFPSGLEQTFLFADGVHPTSSAHKIISEYVKSILDAPAFAQSLLVSASLDQLAIIDEIDTQLNQSRMQNDGETSLWISGSMGNQDGVVEASPTSLGIGLSVRQNQHQTLGAGLHLSQADADMQGGNVDASTTSFTVYGGWDINQWQLNSSLTVSAGDYDTQRTVNLGAATRTVKGSTDGIHFGAQASLHYPLETAAFHHGPTLRLRYQRLSLSGFSEEVGTGSSTAMHFGAQTDDSLTAVAGWQIRSKGTQWQPYGGLEWEQILTEDPDSVMASLVNLPGNVFSLPTIEQDKGTGKLTLGVDGKLTQNMSLSARITHAFANDSRDDTRFNLSANIRF</sequence>
<dbReference type="OrthoDB" id="5292073at2"/>
<protein>
    <submittedName>
        <fullName evidence="7">Autotransporter domain-containing protein</fullName>
    </submittedName>
</protein>
<comment type="similarity">
    <text evidence="1">Belongs to the 'GDSL' lipolytic enzyme family.</text>
</comment>
<dbReference type="InterPro" id="IPR005546">
    <property type="entry name" value="Autotransporte_beta"/>
</dbReference>
<reference evidence="7 8" key="1">
    <citation type="journal article" date="2019" name="Biochem. Eng. J.">
        <title>Metabolic engineering of the marine bacteria Neptunomonas concharum for the production of acetoin and meso-2,3-butanediol from acetate.</title>
        <authorList>
            <person name="Li W."/>
            <person name="Pu N."/>
            <person name="Liu C.-X."/>
            <person name="Yuan Q.-P."/>
            <person name="Li Z.-J."/>
        </authorList>
    </citation>
    <scope>NUCLEOTIDE SEQUENCE [LARGE SCALE GENOMIC DNA]</scope>
    <source>
        <strain evidence="7 8">JCM17730</strain>
    </source>
</reference>
<dbReference type="PANTHER" id="PTHR45648:SF22">
    <property type="entry name" value="GDSL LIPASE_ACYLHYDROLASE FAMILY PROTEIN (AFU_ORTHOLOGUE AFUA_4G14700)"/>
    <property type="match status" value="1"/>
</dbReference>
<dbReference type="PROSITE" id="PS51208">
    <property type="entry name" value="AUTOTRANSPORTER"/>
    <property type="match status" value="1"/>
</dbReference>
<keyword evidence="2 5" id="KW-0732">Signal</keyword>
<evidence type="ECO:0000259" key="6">
    <source>
        <dbReference type="PROSITE" id="PS51208"/>
    </source>
</evidence>
<dbReference type="Pfam" id="PF00657">
    <property type="entry name" value="Lipase_GDSL"/>
    <property type="match status" value="1"/>
</dbReference>
<feature type="chain" id="PRO_5025025566" evidence="5">
    <location>
        <begin position="22"/>
        <end position="604"/>
    </location>
</feature>
<dbReference type="CDD" id="cd01847">
    <property type="entry name" value="Triacylglycerol_lipase_like"/>
    <property type="match status" value="1"/>
</dbReference>
<dbReference type="PIRSF" id="PIRSF037375">
    <property type="entry name" value="Autotrns_EstA"/>
    <property type="match status" value="1"/>
</dbReference>
<evidence type="ECO:0000256" key="1">
    <source>
        <dbReference type="ARBA" id="ARBA00008668"/>
    </source>
</evidence>
<evidence type="ECO:0000256" key="2">
    <source>
        <dbReference type="ARBA" id="ARBA00022729"/>
    </source>
</evidence>
<evidence type="ECO:0000256" key="4">
    <source>
        <dbReference type="PIRSR" id="PIRSR037375-1"/>
    </source>
</evidence>
<evidence type="ECO:0000313" key="7">
    <source>
        <dbReference type="EMBL" id="QEQ96718.1"/>
    </source>
</evidence>
<gene>
    <name evidence="7" type="ORF">F0U83_08305</name>
</gene>
<dbReference type="SUPFAM" id="SSF52266">
    <property type="entry name" value="SGNH hydrolase"/>
    <property type="match status" value="1"/>
</dbReference>
<evidence type="ECO:0000256" key="3">
    <source>
        <dbReference type="ARBA" id="ARBA00022801"/>
    </source>
</evidence>
<dbReference type="SUPFAM" id="SSF103515">
    <property type="entry name" value="Autotransporter"/>
    <property type="match status" value="1"/>
</dbReference>
<keyword evidence="3" id="KW-0378">Hydrolase</keyword>
<dbReference type="RefSeq" id="WP_138987329.1">
    <property type="nucleotide sequence ID" value="NZ_CP043869.1"/>
</dbReference>
<dbReference type="SMART" id="SM00869">
    <property type="entry name" value="Autotransporter"/>
    <property type="match status" value="1"/>
</dbReference>
<proteinExistence type="inferred from homology"/>
<organism evidence="7 8">
    <name type="scientific">Neptunomonas concharum</name>
    <dbReference type="NCBI Taxonomy" id="1031538"/>
    <lineage>
        <taxon>Bacteria</taxon>
        <taxon>Pseudomonadati</taxon>
        <taxon>Pseudomonadota</taxon>
        <taxon>Gammaproteobacteria</taxon>
        <taxon>Oceanospirillales</taxon>
        <taxon>Oceanospirillaceae</taxon>
        <taxon>Neptunomonas</taxon>
    </lineage>
</organism>
<feature type="domain" description="Autotransporter" evidence="6">
    <location>
        <begin position="335"/>
        <end position="604"/>
    </location>
</feature>
<name>A0A5P1RAS8_9GAMM</name>
<feature type="active site" evidence="4">
    <location>
        <position position="281"/>
    </location>
</feature>
<feature type="active site" description="Nucleophile" evidence="4">
    <location>
        <position position="33"/>
    </location>
</feature>
<dbReference type="GO" id="GO:0019867">
    <property type="term" value="C:outer membrane"/>
    <property type="evidence" value="ECO:0007669"/>
    <property type="project" value="InterPro"/>
</dbReference>
<dbReference type="Gene3D" id="3.40.50.1110">
    <property type="entry name" value="SGNH hydrolase"/>
    <property type="match status" value="1"/>
</dbReference>
<feature type="signal peptide" evidence="5">
    <location>
        <begin position="1"/>
        <end position="21"/>
    </location>
</feature>
<dbReference type="GO" id="GO:0016788">
    <property type="term" value="F:hydrolase activity, acting on ester bonds"/>
    <property type="evidence" value="ECO:0007669"/>
    <property type="project" value="InterPro"/>
</dbReference>
<dbReference type="InterPro" id="IPR006315">
    <property type="entry name" value="OM_autotransptr_brl_dom"/>
</dbReference>
<evidence type="ECO:0000313" key="8">
    <source>
        <dbReference type="Proteomes" id="UP000324760"/>
    </source>
</evidence>